<dbReference type="AlphaFoldDB" id="A0A9P6M1Z1"/>
<evidence type="ECO:0008006" key="8">
    <source>
        <dbReference type="Google" id="ProtNLM"/>
    </source>
</evidence>
<protein>
    <recommendedName>
        <fullName evidence="8">Endonuclease V</fullName>
    </recommendedName>
</protein>
<comment type="subcellular location">
    <subcellularLocation>
        <location evidence="1">Cytoplasm</location>
    </subcellularLocation>
</comment>
<evidence type="ECO:0000256" key="4">
    <source>
        <dbReference type="ARBA" id="ARBA00022759"/>
    </source>
</evidence>
<organism evidence="6 7">
    <name type="scientific">Mortierella alpina</name>
    <name type="common">Oleaginous fungus</name>
    <name type="synonym">Mortierella renispora</name>
    <dbReference type="NCBI Taxonomy" id="64518"/>
    <lineage>
        <taxon>Eukaryota</taxon>
        <taxon>Fungi</taxon>
        <taxon>Fungi incertae sedis</taxon>
        <taxon>Mucoromycota</taxon>
        <taxon>Mortierellomycotina</taxon>
        <taxon>Mortierellomycetes</taxon>
        <taxon>Mortierellales</taxon>
        <taxon>Mortierellaceae</taxon>
        <taxon>Mortierella</taxon>
    </lineage>
</organism>
<evidence type="ECO:0000256" key="1">
    <source>
        <dbReference type="ARBA" id="ARBA00004496"/>
    </source>
</evidence>
<gene>
    <name evidence="6" type="ORF">BGZ70_008224</name>
</gene>
<dbReference type="GO" id="GO:0005730">
    <property type="term" value="C:nucleolus"/>
    <property type="evidence" value="ECO:0007669"/>
    <property type="project" value="TreeGrafter"/>
</dbReference>
<keyword evidence="3" id="KW-0540">Nuclease</keyword>
<keyword evidence="2" id="KW-0963">Cytoplasm</keyword>
<reference evidence="6" key="1">
    <citation type="journal article" date="2020" name="Fungal Divers.">
        <title>Resolving the Mortierellaceae phylogeny through synthesis of multi-gene phylogenetics and phylogenomics.</title>
        <authorList>
            <person name="Vandepol N."/>
            <person name="Liber J."/>
            <person name="Desiro A."/>
            <person name="Na H."/>
            <person name="Kennedy M."/>
            <person name="Barry K."/>
            <person name="Grigoriev I.V."/>
            <person name="Miller A.N."/>
            <person name="O'Donnell K."/>
            <person name="Stajich J.E."/>
            <person name="Bonito G."/>
        </authorList>
    </citation>
    <scope>NUCLEOTIDE SEQUENCE</scope>
    <source>
        <strain evidence="6">CK1249</strain>
    </source>
</reference>
<comment type="caution">
    <text evidence="6">The sequence shown here is derived from an EMBL/GenBank/DDBJ whole genome shotgun (WGS) entry which is preliminary data.</text>
</comment>
<dbReference type="InterPro" id="IPR007581">
    <property type="entry name" value="Endonuclease-V"/>
</dbReference>
<proteinExistence type="predicted"/>
<dbReference type="GO" id="GO:0016891">
    <property type="term" value="F:RNA endonuclease activity producing 5'-phosphomonoesters, hydrolytic mechanism"/>
    <property type="evidence" value="ECO:0007669"/>
    <property type="project" value="TreeGrafter"/>
</dbReference>
<dbReference type="OrthoDB" id="20018at2759"/>
<dbReference type="CDD" id="cd06559">
    <property type="entry name" value="Endonuclease_V"/>
    <property type="match status" value="1"/>
</dbReference>
<evidence type="ECO:0000313" key="7">
    <source>
        <dbReference type="Proteomes" id="UP000738359"/>
    </source>
</evidence>
<keyword evidence="4" id="KW-0255">Endonuclease</keyword>
<name>A0A9P6M1Z1_MORAP</name>
<accession>A0A9P6M1Z1</accession>
<dbReference type="Pfam" id="PF04493">
    <property type="entry name" value="Endonuclease_5"/>
    <property type="match status" value="1"/>
</dbReference>
<keyword evidence="7" id="KW-1185">Reference proteome</keyword>
<evidence type="ECO:0000313" key="6">
    <source>
        <dbReference type="EMBL" id="KAF9961696.1"/>
    </source>
</evidence>
<dbReference type="EMBL" id="JAAAHY010000575">
    <property type="protein sequence ID" value="KAF9961696.1"/>
    <property type="molecule type" value="Genomic_DNA"/>
</dbReference>
<dbReference type="Proteomes" id="UP000738359">
    <property type="component" value="Unassembled WGS sequence"/>
</dbReference>
<dbReference type="PANTHER" id="PTHR28511">
    <property type="entry name" value="ENDONUCLEASE V"/>
    <property type="match status" value="1"/>
</dbReference>
<dbReference type="GO" id="GO:0006281">
    <property type="term" value="P:DNA repair"/>
    <property type="evidence" value="ECO:0007669"/>
    <property type="project" value="InterPro"/>
</dbReference>
<keyword evidence="5" id="KW-0378">Hydrolase</keyword>
<dbReference type="GO" id="GO:0003727">
    <property type="term" value="F:single-stranded RNA binding"/>
    <property type="evidence" value="ECO:0007669"/>
    <property type="project" value="TreeGrafter"/>
</dbReference>
<dbReference type="Gene3D" id="3.30.2170.10">
    <property type="entry name" value="archaeoglobus fulgidus dsm 4304 superfamily"/>
    <property type="match status" value="1"/>
</dbReference>
<evidence type="ECO:0000256" key="2">
    <source>
        <dbReference type="ARBA" id="ARBA00022490"/>
    </source>
</evidence>
<dbReference type="GO" id="GO:0005737">
    <property type="term" value="C:cytoplasm"/>
    <property type="evidence" value="ECO:0007669"/>
    <property type="project" value="UniProtKB-SubCell"/>
</dbReference>
<evidence type="ECO:0000256" key="3">
    <source>
        <dbReference type="ARBA" id="ARBA00022722"/>
    </source>
</evidence>
<sequence length="318" mass="34569">METTSASSTQYHIPNEAQKEAWAKEQVVLKKNLVLQDEHPSWSLTLRPDDTHQLQHVEGLKYIGGVDLSFIVGNNEDAIATLVILSYPDFKVVYEDHAKVKLTLPYIAGYLAFREVQPLLDLIDTMRRERIEVEPQVIMVDGCGVLHPRGFGLASHLGVLSNIPTIGCSKNYLVIDGDGALLGSSPPVLKAAFKEYVASHPEAQGFMPLKGGVTGRVYGGALAAATTKSAEGAQNPIFVSIGHKISLETAIVHYAADAVLVSAVLAGIKRSTGLSVATNKIESEDVRSYVEKYLTVGEWVVDQGSAFMSASQYFERKR</sequence>
<dbReference type="PANTHER" id="PTHR28511:SF1">
    <property type="entry name" value="ENDONUCLEASE V"/>
    <property type="match status" value="1"/>
</dbReference>
<evidence type="ECO:0000256" key="5">
    <source>
        <dbReference type="ARBA" id="ARBA00022801"/>
    </source>
</evidence>